<dbReference type="Gene3D" id="2.120.10.80">
    <property type="entry name" value="Kelch-type beta propeller"/>
    <property type="match status" value="1"/>
</dbReference>
<dbReference type="InterPro" id="IPR011043">
    <property type="entry name" value="Gal_Oxase/kelch_b-propeller"/>
</dbReference>
<evidence type="ECO:0008006" key="3">
    <source>
        <dbReference type="Google" id="ProtNLM"/>
    </source>
</evidence>
<evidence type="ECO:0000313" key="2">
    <source>
        <dbReference type="Proteomes" id="UP000265618"/>
    </source>
</evidence>
<dbReference type="EMBL" id="BDIP01000532">
    <property type="protein sequence ID" value="GIQ81916.1"/>
    <property type="molecule type" value="Genomic_DNA"/>
</dbReference>
<comment type="caution">
    <text evidence="1">The sequence shown here is derived from an EMBL/GenBank/DDBJ whole genome shotgun (WGS) entry which is preliminary data.</text>
</comment>
<proteinExistence type="predicted"/>
<organism evidence="1 2">
    <name type="scientific">Kipferlia bialata</name>
    <dbReference type="NCBI Taxonomy" id="797122"/>
    <lineage>
        <taxon>Eukaryota</taxon>
        <taxon>Metamonada</taxon>
        <taxon>Carpediemonas-like organisms</taxon>
        <taxon>Kipferlia</taxon>
    </lineage>
</organism>
<dbReference type="Proteomes" id="UP000265618">
    <property type="component" value="Unassembled WGS sequence"/>
</dbReference>
<name>A0A9K3CRQ6_9EUKA</name>
<reference evidence="1 2" key="1">
    <citation type="journal article" date="2018" name="PLoS ONE">
        <title>The draft genome of Kipferlia bialata reveals reductive genome evolution in fornicate parasites.</title>
        <authorList>
            <person name="Tanifuji G."/>
            <person name="Takabayashi S."/>
            <person name="Kume K."/>
            <person name="Takagi M."/>
            <person name="Nakayama T."/>
            <person name="Kamikawa R."/>
            <person name="Inagaki Y."/>
            <person name="Hashimoto T."/>
        </authorList>
    </citation>
    <scope>NUCLEOTIDE SEQUENCE [LARGE SCALE GENOMIC DNA]</scope>
    <source>
        <strain evidence="1">NY0173</strain>
    </source>
</reference>
<dbReference type="AlphaFoldDB" id="A0A9K3CRQ6"/>
<protein>
    <recommendedName>
        <fullName evidence="3">Kelch-type beta propeller</fullName>
    </recommendedName>
</protein>
<keyword evidence="2" id="KW-1185">Reference proteome</keyword>
<sequence length="302" mass="34212">MTHTCHRIGGEVFVLVSQVTVLYDSIGPIELYSWSIDTREWREIPRMTDDMVPVMWPELESCWHPAFVLSDRLLSLTVSDRLCIMCASDEFSPYGGHLWVYDPQSQAWAEVDACPPDFSTLPAHATVGDKTHFVDRTTMEYHTLALHNGNDGVLEGTWIEEEPISGVVGDFSACMAVGQHMVFIGERDGYSEMCSLDTVSSTLQEWPHIEDGIDVECGVVYTVDPLTHLYQSAHMAEQGHAYVLRFTLREYVKHTLAIRDIPQGTCVLREAPFLLLKEDYGDFGDIRRKLYSKRKKAKLAAF</sequence>
<gene>
    <name evidence="1" type="ORF">KIPB_002959</name>
</gene>
<evidence type="ECO:0000313" key="1">
    <source>
        <dbReference type="EMBL" id="GIQ81916.1"/>
    </source>
</evidence>
<dbReference type="SUPFAM" id="SSF50965">
    <property type="entry name" value="Galactose oxidase, central domain"/>
    <property type="match status" value="1"/>
</dbReference>
<dbReference type="InterPro" id="IPR015915">
    <property type="entry name" value="Kelch-typ_b-propeller"/>
</dbReference>
<accession>A0A9K3CRQ6</accession>